<feature type="region of interest" description="Disordered" evidence="1">
    <location>
        <begin position="34"/>
        <end position="55"/>
    </location>
</feature>
<evidence type="ECO:0000313" key="2">
    <source>
        <dbReference type="EMBL" id="EMF13742.1"/>
    </source>
</evidence>
<feature type="compositionally biased region" description="Basic residues" evidence="1">
    <location>
        <begin position="34"/>
        <end position="50"/>
    </location>
</feature>
<dbReference type="RefSeq" id="XP_016761863.1">
    <property type="nucleotide sequence ID" value="XM_016900692.1"/>
</dbReference>
<dbReference type="AlphaFoldDB" id="M3B1R5"/>
<name>M3B1R5_SPHMS</name>
<evidence type="ECO:0000256" key="1">
    <source>
        <dbReference type="SAM" id="MobiDB-lite"/>
    </source>
</evidence>
<accession>M3B1R5</accession>
<organism evidence="2 3">
    <name type="scientific">Sphaerulina musiva (strain SO2202)</name>
    <name type="common">Poplar stem canker fungus</name>
    <name type="synonym">Septoria musiva</name>
    <dbReference type="NCBI Taxonomy" id="692275"/>
    <lineage>
        <taxon>Eukaryota</taxon>
        <taxon>Fungi</taxon>
        <taxon>Dikarya</taxon>
        <taxon>Ascomycota</taxon>
        <taxon>Pezizomycotina</taxon>
        <taxon>Dothideomycetes</taxon>
        <taxon>Dothideomycetidae</taxon>
        <taxon>Mycosphaerellales</taxon>
        <taxon>Mycosphaerellaceae</taxon>
        <taxon>Sphaerulina</taxon>
    </lineage>
</organism>
<dbReference type="OrthoDB" id="10482344at2759"/>
<protein>
    <recommendedName>
        <fullName evidence="4">F-box domain-containing protein</fullName>
    </recommendedName>
</protein>
<reference evidence="2 3" key="1">
    <citation type="journal article" date="2012" name="PLoS Pathog.">
        <title>Diverse lifestyles and strategies of plant pathogenesis encoded in the genomes of eighteen Dothideomycetes fungi.</title>
        <authorList>
            <person name="Ohm R.A."/>
            <person name="Feau N."/>
            <person name="Henrissat B."/>
            <person name="Schoch C.L."/>
            <person name="Horwitz B.A."/>
            <person name="Barry K.W."/>
            <person name="Condon B.J."/>
            <person name="Copeland A.C."/>
            <person name="Dhillon B."/>
            <person name="Glaser F."/>
            <person name="Hesse C.N."/>
            <person name="Kosti I."/>
            <person name="LaButti K."/>
            <person name="Lindquist E.A."/>
            <person name="Lucas S."/>
            <person name="Salamov A.A."/>
            <person name="Bradshaw R.E."/>
            <person name="Ciuffetti L."/>
            <person name="Hamelin R.C."/>
            <person name="Kema G.H.J."/>
            <person name="Lawrence C."/>
            <person name="Scott J.A."/>
            <person name="Spatafora J.W."/>
            <person name="Turgeon B.G."/>
            <person name="de Wit P.J.G.M."/>
            <person name="Zhong S."/>
            <person name="Goodwin S.B."/>
            <person name="Grigoriev I.V."/>
        </authorList>
    </citation>
    <scope>NUCLEOTIDE SEQUENCE [LARGE SCALE GENOMIC DNA]</scope>
    <source>
        <strain evidence="2 3">SO2202</strain>
    </source>
</reference>
<dbReference type="HOGENOM" id="CLU_903644_0_0_1"/>
<keyword evidence="3" id="KW-1185">Reference proteome</keyword>
<proteinExistence type="predicted"/>
<gene>
    <name evidence="2" type="ORF">SEPMUDRAFT_107709</name>
</gene>
<sequence length="308" mass="35618">MLVNLAVSIYSEKELFAPTSCSCTCLQNLHPTSKHARRTRTRIKQHHHQGNKMSSLLPAPSPAERVFSLLELFEPIVVGLSIQDLIAASHVSRAFLNNISSSLSLRQRILEWRNMGLNELVFQDTQGVPTGTVASRSLDYPYLRINQAPWLFHTEYDDGVLIVYRCVEDKEYFLFLPFSAKEPMYALRMSSLSLDHATYKFMVTWTSRVSGQVVLAKDFDGKLITYLIRLPRAPHQDPTHMYCYLQTWYANAANWHHWAEKHVKLTPPKETSDRKTWFQWRLRGHGQGSYIARRTDVERLLLACKFGF</sequence>
<dbReference type="Proteomes" id="UP000016931">
    <property type="component" value="Unassembled WGS sequence"/>
</dbReference>
<evidence type="ECO:0000313" key="3">
    <source>
        <dbReference type="Proteomes" id="UP000016931"/>
    </source>
</evidence>
<dbReference type="GeneID" id="27897829"/>
<evidence type="ECO:0008006" key="4">
    <source>
        <dbReference type="Google" id="ProtNLM"/>
    </source>
</evidence>
<dbReference type="EMBL" id="KB456263">
    <property type="protein sequence ID" value="EMF13742.1"/>
    <property type="molecule type" value="Genomic_DNA"/>
</dbReference>